<protein>
    <submittedName>
        <fullName evidence="2">Uncharacterized protein</fullName>
    </submittedName>
</protein>
<gene>
    <name evidence="2" type="ORF">CK203_079955</name>
</gene>
<sequence length="240" mass="27014">MMASRLPRSLTTVYKVMMTLPPPRGIMTSQKSLHIIKEGGRASDTIYKDLHTRRKDDRTRNLSWLKACVHLAATWIIGCKASTLAPSVGKSLIQSPAKMSTPSRSRSLFSRDREVERRKRCVVHPGFIDGAPRGQCSRGQVANSRPDPESIYPETAGAIPETCNVRPQERHMPIHQTPQEESLNSTHLLSKRQRDKRPQLSSAMHARLGPQEPRRPLCDAFDWHKSQNILRGPTRTKTGA</sequence>
<evidence type="ECO:0000313" key="3">
    <source>
        <dbReference type="Proteomes" id="UP000288805"/>
    </source>
</evidence>
<proteinExistence type="predicted"/>
<comment type="caution">
    <text evidence="2">The sequence shown here is derived from an EMBL/GenBank/DDBJ whole genome shotgun (WGS) entry which is preliminary data.</text>
</comment>
<evidence type="ECO:0000313" key="2">
    <source>
        <dbReference type="EMBL" id="RVW42817.1"/>
    </source>
</evidence>
<organism evidence="2 3">
    <name type="scientific">Vitis vinifera</name>
    <name type="common">Grape</name>
    <dbReference type="NCBI Taxonomy" id="29760"/>
    <lineage>
        <taxon>Eukaryota</taxon>
        <taxon>Viridiplantae</taxon>
        <taxon>Streptophyta</taxon>
        <taxon>Embryophyta</taxon>
        <taxon>Tracheophyta</taxon>
        <taxon>Spermatophyta</taxon>
        <taxon>Magnoliopsida</taxon>
        <taxon>eudicotyledons</taxon>
        <taxon>Gunneridae</taxon>
        <taxon>Pentapetalae</taxon>
        <taxon>rosids</taxon>
        <taxon>Vitales</taxon>
        <taxon>Vitaceae</taxon>
        <taxon>Viteae</taxon>
        <taxon>Vitis</taxon>
    </lineage>
</organism>
<feature type="region of interest" description="Disordered" evidence="1">
    <location>
        <begin position="174"/>
        <end position="218"/>
    </location>
</feature>
<feature type="region of interest" description="Disordered" evidence="1">
    <location>
        <begin position="133"/>
        <end position="155"/>
    </location>
</feature>
<dbReference type="AlphaFoldDB" id="A0A438E4W8"/>
<name>A0A438E4W8_VITVI</name>
<feature type="compositionally biased region" description="Polar residues" evidence="1">
    <location>
        <begin position="176"/>
        <end position="188"/>
    </location>
</feature>
<evidence type="ECO:0000256" key="1">
    <source>
        <dbReference type="SAM" id="MobiDB-lite"/>
    </source>
</evidence>
<reference evidence="2 3" key="1">
    <citation type="journal article" date="2018" name="PLoS Genet.">
        <title>Population sequencing reveals clonal diversity and ancestral inbreeding in the grapevine cultivar Chardonnay.</title>
        <authorList>
            <person name="Roach M.J."/>
            <person name="Johnson D.L."/>
            <person name="Bohlmann J."/>
            <person name="van Vuuren H.J."/>
            <person name="Jones S.J."/>
            <person name="Pretorius I.S."/>
            <person name="Schmidt S.A."/>
            <person name="Borneman A.R."/>
        </authorList>
    </citation>
    <scope>NUCLEOTIDE SEQUENCE [LARGE SCALE GENOMIC DNA]</scope>
    <source>
        <strain evidence="3">cv. Chardonnay</strain>
        <tissue evidence="2">Leaf</tissue>
    </source>
</reference>
<dbReference type="EMBL" id="QGNW01001393">
    <property type="protein sequence ID" value="RVW42817.1"/>
    <property type="molecule type" value="Genomic_DNA"/>
</dbReference>
<dbReference type="Proteomes" id="UP000288805">
    <property type="component" value="Unassembled WGS sequence"/>
</dbReference>
<accession>A0A438E4W8</accession>